<dbReference type="SUPFAM" id="SSF53955">
    <property type="entry name" value="Lysozyme-like"/>
    <property type="match status" value="1"/>
</dbReference>
<reference evidence="1" key="1">
    <citation type="journal article" date="2024" name="Antonie Van Leeuwenhoek">
        <title>Bradyrhizobium ontarionense sp. nov., a novel bacterial symbiont isolated from Aeschynomene indica (Indian jointvetch), harbours photosynthesis, nitrogen fixation and nitrous oxide (N2O) reductase genes.</title>
        <authorList>
            <person name="Bromfield E.S.P."/>
            <person name="Cloutier S."/>
        </authorList>
    </citation>
    <scope>NUCLEOTIDE SEQUENCE</scope>
    <source>
        <strain evidence="1">A19</strain>
    </source>
</reference>
<evidence type="ECO:0000313" key="2">
    <source>
        <dbReference type="Proteomes" id="UP001431010"/>
    </source>
</evidence>
<dbReference type="Gene3D" id="1.10.530.10">
    <property type="match status" value="1"/>
</dbReference>
<dbReference type="EMBL" id="CP088156">
    <property type="protein sequence ID" value="UFZ08230.1"/>
    <property type="molecule type" value="Genomic_DNA"/>
</dbReference>
<evidence type="ECO:0000313" key="1">
    <source>
        <dbReference type="EMBL" id="UFZ08230.1"/>
    </source>
</evidence>
<organism evidence="1 2">
    <name type="scientific">Bradyrhizobium ontarionense</name>
    <dbReference type="NCBI Taxonomy" id="2898149"/>
    <lineage>
        <taxon>Bacteria</taxon>
        <taxon>Pseudomonadati</taxon>
        <taxon>Pseudomonadota</taxon>
        <taxon>Alphaproteobacteria</taxon>
        <taxon>Hyphomicrobiales</taxon>
        <taxon>Nitrobacteraceae</taxon>
        <taxon>Bradyrhizobium</taxon>
    </lineage>
</organism>
<proteinExistence type="predicted"/>
<gene>
    <name evidence="1" type="ORF">LQG66_03465</name>
</gene>
<protein>
    <submittedName>
        <fullName evidence="1">Transglycosylase SLT domain-containing protein</fullName>
    </submittedName>
</protein>
<dbReference type="Proteomes" id="UP001431010">
    <property type="component" value="Chromosome"/>
</dbReference>
<name>A0ABY3RL55_9BRAD</name>
<accession>A0ABY3RL55</accession>
<sequence length="259" mass="28393">MLRRTRRIAARSARWLRRKVTTTPRALKIAAITVLVLAAFALVNLAYHVMRKPTELFIVAGHSLDKEPEQTWRQYGALFRDNATRSITADLLAALAQTESSGNPVARTYWRWRLAWNPFALYQPASSAVGLFQMTDGAFAEAARFCIRDHEVTADGCGASSLYIRAWPAHAVALTAIYLDRQVAAVLARSPAAKPTARETQDLAAVIHLCGAGPAAGFVRRGFRPDDGERCGDHSVAGYLGKVNAMKKQFRALAAAERS</sequence>
<keyword evidence="2" id="KW-1185">Reference proteome</keyword>
<dbReference type="InterPro" id="IPR023346">
    <property type="entry name" value="Lysozyme-like_dom_sf"/>
</dbReference>